<dbReference type="InterPro" id="IPR020843">
    <property type="entry name" value="ER"/>
</dbReference>
<dbReference type="PANTHER" id="PTHR43205">
    <property type="entry name" value="PROSTAGLANDIN REDUCTASE"/>
    <property type="match status" value="1"/>
</dbReference>
<dbReference type="CDD" id="cd05288">
    <property type="entry name" value="PGDH"/>
    <property type="match status" value="1"/>
</dbReference>
<dbReference type="GeneID" id="92027227"/>
<name>A0ABR1L3K7_9PEZI</name>
<dbReference type="PANTHER" id="PTHR43205:SF19">
    <property type="entry name" value="ENOYL REDUCTASE (ER) DOMAIN-CONTAINING PROTEIN"/>
    <property type="match status" value="1"/>
</dbReference>
<comment type="caution">
    <text evidence="3">The sequence shown here is derived from an EMBL/GenBank/DDBJ whole genome shotgun (WGS) entry which is preliminary data.</text>
</comment>
<evidence type="ECO:0000259" key="2">
    <source>
        <dbReference type="SMART" id="SM00829"/>
    </source>
</evidence>
<dbReference type="SUPFAM" id="SSF50129">
    <property type="entry name" value="GroES-like"/>
    <property type="match status" value="1"/>
</dbReference>
<keyword evidence="4" id="KW-1185">Reference proteome</keyword>
<dbReference type="Proteomes" id="UP001360953">
    <property type="component" value="Unassembled WGS sequence"/>
</dbReference>
<reference evidence="3 4" key="1">
    <citation type="submission" date="2024-04" db="EMBL/GenBank/DDBJ databases">
        <title>Phyllosticta paracitricarpa is synonymous to the EU quarantine fungus P. citricarpa based on phylogenomic analyses.</title>
        <authorList>
            <consortium name="Lawrence Berkeley National Laboratory"/>
            <person name="Van ingen-buijs V.A."/>
            <person name="Van westerhoven A.C."/>
            <person name="Haridas S."/>
            <person name="Skiadas P."/>
            <person name="Martin F."/>
            <person name="Groenewald J.Z."/>
            <person name="Crous P.W."/>
            <person name="Seidl M.F."/>
        </authorList>
    </citation>
    <scope>NUCLEOTIDE SEQUENCE [LARGE SCALE GENOMIC DNA]</scope>
    <source>
        <strain evidence="3 4">CPC 17464</strain>
    </source>
</reference>
<evidence type="ECO:0000256" key="1">
    <source>
        <dbReference type="ARBA" id="ARBA00023002"/>
    </source>
</evidence>
<dbReference type="Gene3D" id="3.90.180.10">
    <property type="entry name" value="Medium-chain alcohol dehydrogenases, catalytic domain"/>
    <property type="match status" value="1"/>
</dbReference>
<dbReference type="SUPFAM" id="SSF51735">
    <property type="entry name" value="NAD(P)-binding Rossmann-fold domains"/>
    <property type="match status" value="1"/>
</dbReference>
<dbReference type="InterPro" id="IPR045010">
    <property type="entry name" value="MDR_fam"/>
</dbReference>
<dbReference type="Pfam" id="PF16884">
    <property type="entry name" value="ADH_N_2"/>
    <property type="match status" value="1"/>
</dbReference>
<sequence length="350" mass="37788">MSVPTSTRQWVLSRHPTGLPVLDGPEPTFSLQTVDLPPVGDNQVLVRTRYFSNDPAQRGWIGNVKPERMYIAPVKLGEFMKSGGIAEIVESKAAGFEKGKLVTAFALGWREYAVLDAKDLSLVPEVEGIKETQYLGALGFTGLTGYYGIKEIAEAKPEHVVVVSGAAGATGSMVVQIAKKLIGCKKVIGIAGGDSKCAWVKSLGADECLNYKSPTFRKDLKAATPDYADVYFDNVGGEILDMTLPRMKQGGVVAVCGAISAYNSTEGQLLRNWFEVISMRLQIKGFILLDFLAQGKAKDTVMELATAAKQGKLTIGDENETVVEAKFEDVPKTWLTLFEGGNTGKLVTKL</sequence>
<gene>
    <name evidence="3" type="ORF">J3D65DRAFT_178146</name>
</gene>
<proteinExistence type="predicted"/>
<dbReference type="InterPro" id="IPR011032">
    <property type="entry name" value="GroES-like_sf"/>
</dbReference>
<dbReference type="EMBL" id="JBBPEH010000017">
    <property type="protein sequence ID" value="KAK7529280.1"/>
    <property type="molecule type" value="Genomic_DNA"/>
</dbReference>
<evidence type="ECO:0000313" key="3">
    <source>
        <dbReference type="EMBL" id="KAK7529280.1"/>
    </source>
</evidence>
<organism evidence="3 4">
    <name type="scientific">Phyllosticta citribraziliensis</name>
    <dbReference type="NCBI Taxonomy" id="989973"/>
    <lineage>
        <taxon>Eukaryota</taxon>
        <taxon>Fungi</taxon>
        <taxon>Dikarya</taxon>
        <taxon>Ascomycota</taxon>
        <taxon>Pezizomycotina</taxon>
        <taxon>Dothideomycetes</taxon>
        <taxon>Dothideomycetes incertae sedis</taxon>
        <taxon>Botryosphaeriales</taxon>
        <taxon>Phyllostictaceae</taxon>
        <taxon>Phyllosticta</taxon>
    </lineage>
</organism>
<keyword evidence="1" id="KW-0560">Oxidoreductase</keyword>
<accession>A0ABR1L3K7</accession>
<protein>
    <recommendedName>
        <fullName evidence="2">Enoyl reductase (ER) domain-containing protein</fullName>
    </recommendedName>
</protein>
<dbReference type="SMART" id="SM00829">
    <property type="entry name" value="PKS_ER"/>
    <property type="match status" value="1"/>
</dbReference>
<dbReference type="Pfam" id="PF00107">
    <property type="entry name" value="ADH_zinc_N"/>
    <property type="match status" value="1"/>
</dbReference>
<feature type="domain" description="Enoyl reductase (ER)" evidence="2">
    <location>
        <begin position="24"/>
        <end position="348"/>
    </location>
</feature>
<dbReference type="Gene3D" id="3.40.50.720">
    <property type="entry name" value="NAD(P)-binding Rossmann-like Domain"/>
    <property type="match status" value="1"/>
</dbReference>
<dbReference type="InterPro" id="IPR041694">
    <property type="entry name" value="ADH_N_2"/>
</dbReference>
<dbReference type="InterPro" id="IPR013149">
    <property type="entry name" value="ADH-like_C"/>
</dbReference>
<evidence type="ECO:0000313" key="4">
    <source>
        <dbReference type="Proteomes" id="UP001360953"/>
    </source>
</evidence>
<dbReference type="RefSeq" id="XP_066649860.1">
    <property type="nucleotide sequence ID" value="XM_066794321.1"/>
</dbReference>
<dbReference type="InterPro" id="IPR036291">
    <property type="entry name" value="NAD(P)-bd_dom_sf"/>
</dbReference>